<keyword evidence="4" id="KW-1185">Reference proteome</keyword>
<dbReference type="InterPro" id="IPR052466">
    <property type="entry name" value="DNA_MethProtect_Complex"/>
</dbReference>
<dbReference type="AlphaFoldDB" id="A0A673GZP7"/>
<reference evidence="3" key="1">
    <citation type="submission" date="2025-08" db="UniProtKB">
        <authorList>
            <consortium name="Ensembl"/>
        </authorList>
    </citation>
    <scope>IDENTIFICATION</scope>
</reference>
<dbReference type="Pfam" id="PF13926">
    <property type="entry name" value="DUF4211"/>
    <property type="match status" value="1"/>
</dbReference>
<dbReference type="PANTHER" id="PTHR14709">
    <property type="entry name" value="GLUTAMINE AND SERINE-RICH PROTEIN 1-RELATED"/>
    <property type="match status" value="1"/>
</dbReference>
<evidence type="ECO:0000256" key="1">
    <source>
        <dbReference type="SAM" id="MobiDB-lite"/>
    </source>
</evidence>
<sequence>MRYQRLYVKFLENVNKKDYVRVCSRKPWHRPVKVKAEPPPKKRKKWLKEMPSSSDSDSFPDPPSEDEGVGINSRAMREMFRSYVEMLVSTALDPDMIQALEDTNDELYLPPMRKIDSILNEQKRRLLRRVNMSVQHQEALHMFPQMTADPLDSGAVKVHLGGESYNRKTLNRVKRSLPKQQDLKLSTETCRIYSLYHSLHHYKYHTFLHCKKEAAEEDPGQEEVVQQCMANQGWLETLFNSFIELLTLSTKA</sequence>
<reference evidence="3" key="2">
    <citation type="submission" date="2025-09" db="UniProtKB">
        <authorList>
            <consortium name="Ensembl"/>
        </authorList>
    </citation>
    <scope>IDENTIFICATION</scope>
</reference>
<organism evidence="3 4">
    <name type="scientific">Sinocyclocheilus rhinocerous</name>
    <dbReference type="NCBI Taxonomy" id="307959"/>
    <lineage>
        <taxon>Eukaryota</taxon>
        <taxon>Metazoa</taxon>
        <taxon>Chordata</taxon>
        <taxon>Craniata</taxon>
        <taxon>Vertebrata</taxon>
        <taxon>Euteleostomi</taxon>
        <taxon>Actinopterygii</taxon>
        <taxon>Neopterygii</taxon>
        <taxon>Teleostei</taxon>
        <taxon>Ostariophysi</taxon>
        <taxon>Cypriniformes</taxon>
        <taxon>Cyprinidae</taxon>
        <taxon>Cyprininae</taxon>
        <taxon>Sinocyclocheilus</taxon>
    </lineage>
</organism>
<gene>
    <name evidence="3" type="primary">LOC107730729</name>
</gene>
<dbReference type="PANTHER" id="PTHR14709:SF1">
    <property type="entry name" value="PROLINE-RICH PROTEIN 12"/>
    <property type="match status" value="1"/>
</dbReference>
<dbReference type="Proteomes" id="UP000472270">
    <property type="component" value="Unassembled WGS sequence"/>
</dbReference>
<accession>A0A673GZP7</accession>
<feature type="region of interest" description="Disordered" evidence="1">
    <location>
        <begin position="31"/>
        <end position="69"/>
    </location>
</feature>
<evidence type="ECO:0000313" key="4">
    <source>
        <dbReference type="Proteomes" id="UP000472270"/>
    </source>
</evidence>
<evidence type="ECO:0000313" key="3">
    <source>
        <dbReference type="Ensembl" id="ENSSRHP00000019200.1"/>
    </source>
</evidence>
<dbReference type="Ensembl" id="ENSSRHT00000019813.1">
    <property type="protein sequence ID" value="ENSSRHP00000019200.1"/>
    <property type="gene ID" value="ENSSRHG00000010374.1"/>
</dbReference>
<dbReference type="InterPro" id="IPR025451">
    <property type="entry name" value="DUF4211"/>
</dbReference>
<protein>
    <submittedName>
        <fullName evidence="3">Proline-rich protein 12-like</fullName>
    </submittedName>
</protein>
<proteinExistence type="predicted"/>
<feature type="domain" description="DUF4211" evidence="2">
    <location>
        <begin position="73"/>
        <end position="154"/>
    </location>
</feature>
<name>A0A673GZP7_9TELE</name>
<evidence type="ECO:0000259" key="2">
    <source>
        <dbReference type="Pfam" id="PF13926"/>
    </source>
</evidence>